<sequence length="25" mass="2545">SATILSGLPNPVATSFEAFSTISSF</sequence>
<reference evidence="1" key="1">
    <citation type="journal article" date="2015" name="Nature">
        <title>Complex archaea that bridge the gap between prokaryotes and eukaryotes.</title>
        <authorList>
            <person name="Spang A."/>
            <person name="Saw J.H."/>
            <person name="Jorgensen S.L."/>
            <person name="Zaremba-Niedzwiedzka K."/>
            <person name="Martijn J."/>
            <person name="Lind A.E."/>
            <person name="van Eijk R."/>
            <person name="Schleper C."/>
            <person name="Guy L."/>
            <person name="Ettema T.J."/>
        </authorList>
    </citation>
    <scope>NUCLEOTIDE SEQUENCE</scope>
</reference>
<gene>
    <name evidence="1" type="ORF">LCGC14_1568520</name>
</gene>
<name>A0A0F9J6N9_9ZZZZ</name>
<accession>A0A0F9J6N9</accession>
<proteinExistence type="predicted"/>
<comment type="caution">
    <text evidence="1">The sequence shown here is derived from an EMBL/GenBank/DDBJ whole genome shotgun (WGS) entry which is preliminary data.</text>
</comment>
<evidence type="ECO:0000313" key="1">
    <source>
        <dbReference type="EMBL" id="KKM28059.1"/>
    </source>
</evidence>
<protein>
    <submittedName>
        <fullName evidence="1">Uncharacterized protein</fullName>
    </submittedName>
</protein>
<dbReference type="AlphaFoldDB" id="A0A0F9J6N9"/>
<organism evidence="1">
    <name type="scientific">marine sediment metagenome</name>
    <dbReference type="NCBI Taxonomy" id="412755"/>
    <lineage>
        <taxon>unclassified sequences</taxon>
        <taxon>metagenomes</taxon>
        <taxon>ecological metagenomes</taxon>
    </lineage>
</organism>
<dbReference type="EMBL" id="LAZR01012199">
    <property type="protein sequence ID" value="KKM28059.1"/>
    <property type="molecule type" value="Genomic_DNA"/>
</dbReference>
<feature type="non-terminal residue" evidence="1">
    <location>
        <position position="1"/>
    </location>
</feature>